<reference evidence="2" key="1">
    <citation type="submission" date="2025-08" db="UniProtKB">
        <authorList>
            <consortium name="RefSeq"/>
        </authorList>
    </citation>
    <scope>IDENTIFICATION</scope>
    <source>
        <tissue evidence="2">Leaves</tissue>
    </source>
</reference>
<keyword evidence="1" id="KW-1185">Reference proteome</keyword>
<dbReference type="AlphaFoldDB" id="A0A2I4HP94"/>
<gene>
    <name evidence="2" type="primary">LOC109020037</name>
</gene>
<evidence type="ECO:0000313" key="2">
    <source>
        <dbReference type="RefSeq" id="XP_018857973.2"/>
    </source>
</evidence>
<protein>
    <submittedName>
        <fullName evidence="2">Uncharacterized protein LOC109020037</fullName>
    </submittedName>
</protein>
<name>A0A2I4HP94_JUGRE</name>
<dbReference type="GeneID" id="109020037"/>
<evidence type="ECO:0000313" key="1">
    <source>
        <dbReference type="Proteomes" id="UP000235220"/>
    </source>
</evidence>
<dbReference type="Proteomes" id="UP000235220">
    <property type="component" value="Chromosome 16"/>
</dbReference>
<organism evidence="1 2">
    <name type="scientific">Juglans regia</name>
    <name type="common">English walnut</name>
    <dbReference type="NCBI Taxonomy" id="51240"/>
    <lineage>
        <taxon>Eukaryota</taxon>
        <taxon>Viridiplantae</taxon>
        <taxon>Streptophyta</taxon>
        <taxon>Embryophyta</taxon>
        <taxon>Tracheophyta</taxon>
        <taxon>Spermatophyta</taxon>
        <taxon>Magnoliopsida</taxon>
        <taxon>eudicotyledons</taxon>
        <taxon>Gunneridae</taxon>
        <taxon>Pentapetalae</taxon>
        <taxon>rosids</taxon>
        <taxon>fabids</taxon>
        <taxon>Fagales</taxon>
        <taxon>Juglandaceae</taxon>
        <taxon>Juglans</taxon>
    </lineage>
</organism>
<accession>A0A2I4HP94</accession>
<dbReference type="KEGG" id="jre:109020037"/>
<dbReference type="RefSeq" id="XP_018857973.2">
    <property type="nucleotide sequence ID" value="XM_019002428.2"/>
</dbReference>
<dbReference type="Gramene" id="Jr16_21300_p1">
    <property type="protein sequence ID" value="cds.Jr16_21300_p1"/>
    <property type="gene ID" value="Jr16_21300"/>
</dbReference>
<dbReference type="PANTHER" id="PTHR37613:SF3">
    <property type="entry name" value="DUF4378 DOMAIN-CONTAINING PROTEIN"/>
    <property type="match status" value="1"/>
</dbReference>
<sequence length="350" mass="39779">MASYASKPAPAKKLREHLQDQQEPFSLHTYLSERSWFVKTRRSPMRSHGCDVNKGRKGISYATRILASAMYKFIPTNNSQELSNEIVSPTLRKTHLIAEKRVIFSTKCLNACLSADYSNIEENCLRSKRNQGLAQASPAMAYEFGKSNRVEATADTILQWISMEESMQLRTASLLKEEGDFKTKKALSSYTSVESIRDAGDSIVSVSQLQLLKNSSIEKRSHVSFAKPKGVTLKVSSESSQCLRCKRLLQQRKQLLFDSEKEALETHGRNEKKEHTQGIADTEDMEIMICEHICSWGKQAGGFTNKTHQMKFDFSATLEEWCDFHQLKREIGMKIGDSIMEEIVREMIDT</sequence>
<proteinExistence type="predicted"/>
<dbReference type="PANTHER" id="PTHR37613">
    <property type="entry name" value="DUF4378 DOMAIN PROTEIN"/>
    <property type="match status" value="1"/>
</dbReference>
<dbReference type="OrthoDB" id="1429575at2759"/>